<keyword evidence="1" id="KW-0175">Coiled coil</keyword>
<dbReference type="Pfam" id="PF10819">
    <property type="entry name" value="DUF2564"/>
    <property type="match status" value="1"/>
</dbReference>
<evidence type="ECO:0000313" key="2">
    <source>
        <dbReference type="EMBL" id="MBB5174520.1"/>
    </source>
</evidence>
<comment type="caution">
    <text evidence="2">The sequence shown here is derived from an EMBL/GenBank/DDBJ whole genome shotgun (WGS) entry which is preliminary data.</text>
</comment>
<evidence type="ECO:0000256" key="1">
    <source>
        <dbReference type="SAM" id="Coils"/>
    </source>
</evidence>
<dbReference type="InterPro" id="IPR020314">
    <property type="entry name" value="Uncharacterised_YpzA"/>
</dbReference>
<protein>
    <submittedName>
        <fullName evidence="2">D-arabinose 1-dehydrogenase-like Zn-dependent alcohol dehydrogenase</fullName>
    </submittedName>
</protein>
<sequence length="80" mass="9210">MSEPFNDIEQVEMAVKAAERMVGQATMSMDEEQLQNADQALTDAKEMLEFAKQHEIEGEVRAYSEDMINRLDHQLHEAKQ</sequence>
<evidence type="ECO:0000313" key="3">
    <source>
        <dbReference type="Proteomes" id="UP000551878"/>
    </source>
</evidence>
<dbReference type="RefSeq" id="WP_184664934.1">
    <property type="nucleotide sequence ID" value="NZ_JACHHB010000013.1"/>
</dbReference>
<reference evidence="2 3" key="1">
    <citation type="submission" date="2020-08" db="EMBL/GenBank/DDBJ databases">
        <title>Genomic Encyclopedia of Type Strains, Phase IV (KMG-IV): sequencing the most valuable type-strain genomes for metagenomic binning, comparative biology and taxonomic classification.</title>
        <authorList>
            <person name="Goeker M."/>
        </authorList>
    </citation>
    <scope>NUCLEOTIDE SEQUENCE [LARGE SCALE GENOMIC DNA]</scope>
    <source>
        <strain evidence="2 3">DSM 24696</strain>
    </source>
</reference>
<gene>
    <name evidence="2" type="ORF">HNQ41_002735</name>
</gene>
<dbReference type="EMBL" id="JACHHB010000013">
    <property type="protein sequence ID" value="MBB5174520.1"/>
    <property type="molecule type" value="Genomic_DNA"/>
</dbReference>
<dbReference type="AlphaFoldDB" id="A0A840QT47"/>
<dbReference type="Proteomes" id="UP000551878">
    <property type="component" value="Unassembled WGS sequence"/>
</dbReference>
<proteinExistence type="predicted"/>
<organism evidence="2 3">
    <name type="scientific">Texcoconibacillus texcoconensis</name>
    <dbReference type="NCBI Taxonomy" id="1095777"/>
    <lineage>
        <taxon>Bacteria</taxon>
        <taxon>Bacillati</taxon>
        <taxon>Bacillota</taxon>
        <taxon>Bacilli</taxon>
        <taxon>Bacillales</taxon>
        <taxon>Bacillaceae</taxon>
        <taxon>Texcoconibacillus</taxon>
    </lineage>
</organism>
<accession>A0A840QT47</accession>
<feature type="coiled-coil region" evidence="1">
    <location>
        <begin position="27"/>
        <end position="54"/>
    </location>
</feature>
<keyword evidence="3" id="KW-1185">Reference proteome</keyword>
<name>A0A840QT47_9BACI</name>